<dbReference type="PANTHER" id="PTHR47276:SF1">
    <property type="entry name" value="ANKYRIN REPEAT DOMAIN-CONTAINING PROTEIN 22"/>
    <property type="match status" value="1"/>
</dbReference>
<organism evidence="2 3">
    <name type="scientific">Dryococelus australis</name>
    <dbReference type="NCBI Taxonomy" id="614101"/>
    <lineage>
        <taxon>Eukaryota</taxon>
        <taxon>Metazoa</taxon>
        <taxon>Ecdysozoa</taxon>
        <taxon>Arthropoda</taxon>
        <taxon>Hexapoda</taxon>
        <taxon>Insecta</taxon>
        <taxon>Pterygota</taxon>
        <taxon>Neoptera</taxon>
        <taxon>Polyneoptera</taxon>
        <taxon>Phasmatodea</taxon>
        <taxon>Verophasmatodea</taxon>
        <taxon>Anareolatae</taxon>
        <taxon>Phasmatidae</taxon>
        <taxon>Eurycanthinae</taxon>
        <taxon>Dryococelus</taxon>
    </lineage>
</organism>
<accession>A0ABQ9G1B1</accession>
<feature type="compositionally biased region" description="Basic and acidic residues" evidence="1">
    <location>
        <begin position="637"/>
        <end position="649"/>
    </location>
</feature>
<dbReference type="InterPro" id="IPR042802">
    <property type="entry name" value="ANR22"/>
</dbReference>
<comment type="caution">
    <text evidence="2">The sequence shown here is derived from an EMBL/GenBank/DDBJ whole genome shotgun (WGS) entry which is preliminary data.</text>
</comment>
<sequence>MARERANTKGDIGTRIKCRIPTMREALNYHASFSPNRFFYRTLIAPQLAPNAPQLAPNAPQLAPNAPQSAIHTPIHNNPSQSSSAIHDNPSQSSSAIHDNPSQSSSAIHDNPSQSSSAIHDNPSQSSSAIHDNPSQSSSAIHNNPSQSSSAIHNNPSQSSSAIHDNPSQSSSAIHDNPSQSSSAIHDNPSQSSSAIHDNPSQSSSAIHDNPSQSSSAIHDNPSQSSSAIHDNPSQSSSAIHDNTWCLLLTLQYLFEKPTAIWLKCGNQVVFGAEDIGEENGLRHGGGYETTADEVSVAVGLSHCSAPCLCRCRSPFPLLEVSTSLTTTQECSGETGWRLIPPLPRQRLLTYLSGKPVNNGQAVGLSHCSAPCLCPCRSPFPLLEVSTGLATTQECSGETGWRLIPPLPRQRLLTYLSGKPVNNGETGWRLCPPRRISRVGEDSRRRSKTLKAVHERWRPCKVIERVAEMMKISTCNCPEDGNTARLARRSDEALGVRVSVARIAPSLLDLAHPTLKQGQESDRLFCSNRLLHSPPNRTSLVRSSAGSLPDFRTWESCRAMPLVGGFSQGSPISPRPCIPALLHTHRLSRSPMLGADQISPLAKFQLEYRRMYEVIWDGMKCVEEESCTTAVSHAPYKRPEGREDGDHQGSESGSVDLLSSWILDFPLSQSGHAPTILDSAMLVASASPSWISHFGSQVFSLTGDWGLRHVCFDRRLAGDRVVVPTEIYPNRRTKNVGKYGDITRKVQEHTSETYHDAILSATSNPWTGVGIACSVRINPRTSTQCPRSGVFRPTITRGCLDLTNSQATAALSAPFRVPCTGGGGGGSDKVDTATHINCAIASTRKALTQMALILPRVPTGPLAPGYREPMRVSEVSVEQRRNARGGIIRHGSHTLKSEGVTGLQQCPTNNSNQEAPLPVKTQFIRNAPNLDDMLWGPCKFECGAPGAEKQTNEERRSWLGRARRLQKAIANVRGKERTLAIHVVSTRIYTDKYACANRGGRCRWSAGLLGDLPFLPLLHSGAAPFSPQSLSPALKTSLLRDAGISSLIHFTVNDRVATGLENREFSNGKKVATLSEYGAAPECKGTGNHRENPPTSSIVRYDFHMRKSGSRESIPLALVVETPCDIIDAIPQHVLGRAFHSYWCRLHTCLEPIFGMRTRAGWNEGGWLCQQSGLRGRAEPRPQLSLTLVPPYCSPSRRPRYTRLLAPNTCTHTQCSLHVAWPPDASMAIDKSQYSLHDLSDITELGSFPCRITHDQHITCTFATSPHLYLI</sequence>
<feature type="region of interest" description="Disordered" evidence="1">
    <location>
        <begin position="633"/>
        <end position="653"/>
    </location>
</feature>
<reference evidence="2 3" key="1">
    <citation type="submission" date="2023-02" db="EMBL/GenBank/DDBJ databases">
        <title>LHISI_Scaffold_Assembly.</title>
        <authorList>
            <person name="Stuart O.P."/>
            <person name="Cleave R."/>
            <person name="Magrath M.J.L."/>
            <person name="Mikheyev A.S."/>
        </authorList>
    </citation>
    <scope>NUCLEOTIDE SEQUENCE [LARGE SCALE GENOMIC DNA]</scope>
    <source>
        <strain evidence="2">Daus_M_001</strain>
        <tissue evidence="2">Leg muscle</tissue>
    </source>
</reference>
<name>A0ABQ9G1B1_9NEOP</name>
<proteinExistence type="predicted"/>
<feature type="compositionally biased region" description="Polar residues" evidence="1">
    <location>
        <begin position="75"/>
        <end position="235"/>
    </location>
</feature>
<dbReference type="Proteomes" id="UP001159363">
    <property type="component" value="Chromosome 15"/>
</dbReference>
<dbReference type="EMBL" id="JARBHB010000016">
    <property type="protein sequence ID" value="KAJ8866280.1"/>
    <property type="molecule type" value="Genomic_DNA"/>
</dbReference>
<evidence type="ECO:0000256" key="1">
    <source>
        <dbReference type="SAM" id="MobiDB-lite"/>
    </source>
</evidence>
<protein>
    <submittedName>
        <fullName evidence="2">Uncharacterized protein</fullName>
    </submittedName>
</protein>
<gene>
    <name evidence="2" type="ORF">PR048_032123</name>
</gene>
<feature type="compositionally biased region" description="Low complexity" evidence="1">
    <location>
        <begin position="51"/>
        <end position="68"/>
    </location>
</feature>
<evidence type="ECO:0000313" key="2">
    <source>
        <dbReference type="EMBL" id="KAJ8866280.1"/>
    </source>
</evidence>
<dbReference type="PANTHER" id="PTHR47276">
    <property type="entry name" value="ANKYRIN REPEAT DOMAIN-CONTAINING PROTEIN 22"/>
    <property type="match status" value="1"/>
</dbReference>
<evidence type="ECO:0000313" key="3">
    <source>
        <dbReference type="Proteomes" id="UP001159363"/>
    </source>
</evidence>
<feature type="region of interest" description="Disordered" evidence="1">
    <location>
        <begin position="51"/>
        <end position="235"/>
    </location>
</feature>
<keyword evidence="3" id="KW-1185">Reference proteome</keyword>